<keyword evidence="3" id="KW-1185">Reference proteome</keyword>
<sequence length="149" mass="16882">MADFPWDHPNPHTLELTVGPDHIDGLKHTNNAVYVQWCEQTAWSHSAALGLDLACYQQLDRAMAVIRGEYDYLQASREGDELVVGTWIVSWDGRLSMERNFQILRKGDAQTLLRGVVRFACIELSTGRPRRLPREFIEGYGPAVLESTP</sequence>
<evidence type="ECO:0000256" key="1">
    <source>
        <dbReference type="ARBA" id="ARBA00022801"/>
    </source>
</evidence>
<reference evidence="2 3" key="1">
    <citation type="submission" date="2018-01" db="EMBL/GenBank/DDBJ databases">
        <title>The draft genome sequence of Halioglobus japonicus S1-36.</title>
        <authorList>
            <person name="Du Z.-J."/>
            <person name="Shi M.-J."/>
        </authorList>
    </citation>
    <scope>NUCLEOTIDE SEQUENCE [LARGE SCALE GENOMIC DNA]</scope>
    <source>
        <strain evidence="2 3">S1-36</strain>
    </source>
</reference>
<dbReference type="Pfam" id="PF13279">
    <property type="entry name" value="4HBT_2"/>
    <property type="match status" value="1"/>
</dbReference>
<dbReference type="PANTHER" id="PTHR31793">
    <property type="entry name" value="4-HYDROXYBENZOYL-COA THIOESTERASE FAMILY MEMBER"/>
    <property type="match status" value="1"/>
</dbReference>
<dbReference type="KEGG" id="hja:BST95_03785"/>
<dbReference type="InterPro" id="IPR029069">
    <property type="entry name" value="HotDog_dom_sf"/>
</dbReference>
<dbReference type="SUPFAM" id="SSF54637">
    <property type="entry name" value="Thioesterase/thiol ester dehydrase-isomerase"/>
    <property type="match status" value="1"/>
</dbReference>
<evidence type="ECO:0000313" key="3">
    <source>
        <dbReference type="Proteomes" id="UP000235162"/>
    </source>
</evidence>
<evidence type="ECO:0000313" key="2">
    <source>
        <dbReference type="EMBL" id="PLW85415.1"/>
    </source>
</evidence>
<gene>
    <name evidence="2" type="ORF">C0029_12350</name>
</gene>
<dbReference type="AlphaFoldDB" id="A0AAP8MCU1"/>
<dbReference type="EMBL" id="PKUR01000003">
    <property type="protein sequence ID" value="PLW85415.1"/>
    <property type="molecule type" value="Genomic_DNA"/>
</dbReference>
<dbReference type="RefSeq" id="WP_084198218.1">
    <property type="nucleotide sequence ID" value="NZ_BMYL01000003.1"/>
</dbReference>
<dbReference type="GO" id="GO:0047617">
    <property type="term" value="F:fatty acyl-CoA hydrolase activity"/>
    <property type="evidence" value="ECO:0007669"/>
    <property type="project" value="TreeGrafter"/>
</dbReference>
<dbReference type="Proteomes" id="UP000235162">
    <property type="component" value="Unassembled WGS sequence"/>
</dbReference>
<dbReference type="Gene3D" id="3.10.129.10">
    <property type="entry name" value="Hotdog Thioesterase"/>
    <property type="match status" value="2"/>
</dbReference>
<comment type="caution">
    <text evidence="2">The sequence shown here is derived from an EMBL/GenBank/DDBJ whole genome shotgun (WGS) entry which is preliminary data.</text>
</comment>
<protein>
    <submittedName>
        <fullName evidence="2">Acyl-CoA thioesterase</fullName>
    </submittedName>
</protein>
<accession>A0AAP8MCU1</accession>
<keyword evidence="1" id="KW-0378">Hydrolase</keyword>
<name>A0AAP8MCU1_9GAMM</name>
<dbReference type="CDD" id="cd00586">
    <property type="entry name" value="4HBT"/>
    <property type="match status" value="1"/>
</dbReference>
<dbReference type="InterPro" id="IPR050563">
    <property type="entry name" value="4-hydroxybenzoyl-CoA_TE"/>
</dbReference>
<dbReference type="PANTHER" id="PTHR31793:SF37">
    <property type="entry name" value="ACYL-COA THIOESTER HYDROLASE YBGC"/>
    <property type="match status" value="1"/>
</dbReference>
<organism evidence="2 3">
    <name type="scientific">Halioglobus japonicus</name>
    <dbReference type="NCBI Taxonomy" id="930805"/>
    <lineage>
        <taxon>Bacteria</taxon>
        <taxon>Pseudomonadati</taxon>
        <taxon>Pseudomonadota</taxon>
        <taxon>Gammaproteobacteria</taxon>
        <taxon>Cellvibrionales</taxon>
        <taxon>Halieaceae</taxon>
        <taxon>Halioglobus</taxon>
    </lineage>
</organism>
<proteinExistence type="predicted"/>